<organism evidence="9 10">
    <name type="scientific">Gordonia soli NBRC 108243</name>
    <dbReference type="NCBI Taxonomy" id="1223545"/>
    <lineage>
        <taxon>Bacteria</taxon>
        <taxon>Bacillati</taxon>
        <taxon>Actinomycetota</taxon>
        <taxon>Actinomycetes</taxon>
        <taxon>Mycobacteriales</taxon>
        <taxon>Gordoniaceae</taxon>
        <taxon>Gordonia</taxon>
    </lineage>
</organism>
<evidence type="ECO:0000256" key="2">
    <source>
        <dbReference type="ARBA" id="ARBA00022598"/>
    </source>
</evidence>
<dbReference type="SUPFAM" id="SSF51246">
    <property type="entry name" value="Rudiment single hybrid motif"/>
    <property type="match status" value="1"/>
</dbReference>
<dbReference type="Proteomes" id="UP000011666">
    <property type="component" value="Unassembled WGS sequence"/>
</dbReference>
<dbReference type="RefSeq" id="WP_007618475.1">
    <property type="nucleotide sequence ID" value="NZ_BANX01000007.1"/>
</dbReference>
<dbReference type="EMBL" id="BANX01000007">
    <property type="protein sequence ID" value="GAC67373.1"/>
    <property type="molecule type" value="Genomic_DNA"/>
</dbReference>
<feature type="domain" description="Biotin carboxylation" evidence="8">
    <location>
        <begin position="23"/>
        <end position="468"/>
    </location>
</feature>
<dbReference type="PANTHER" id="PTHR18866">
    <property type="entry name" value="CARBOXYLASE:PYRUVATE/ACETYL-COA/PROPIONYL-COA CARBOXYLASE"/>
    <property type="match status" value="1"/>
</dbReference>
<sequence length="479" mass="50653">MSSPQALVTRPDRAERGTPVAALITRVLVANRGEIAVRVVRACRTLGIESVVVYSEADRGSLAAQLADRSICIGAASASASYLDTDVVLAAALGSGCDAIHPGYGFLSENPTFARRCVEEGLAFIGPNPTIVGGTGDKAAAREIARTAGVPVLSGSDITDSPDAAVAAAVQIGFPVLIKAVAGGGGRGMSIVADEAELRRRLPTAIAEAAAAFGDGRIYVEKFIGRARHIEVQVIGDRHGTVVHVGERDCSAQRRHQKVIEESPAPDLTEATRAAIHAAAVRFSEAIELDSAGTVEFVYDSDTEEFAFLEFNARIQVEHPVSELVSGIDLVAEQIRMAAGLPLSFGQDDVTPTGHAIEARIMAESPERGFVPVPGTVTVWQPPSGIGIRVDSHCRPGTVISPYYDSMIAKVIAHAPTRDEAADRLIAALDELGVDGVPTTVAFNRFLLQNPAFRNAEVTTRWIDQSGAEEFCRTLEETT</sequence>
<dbReference type="EC" id="6.3.4.14" evidence="1"/>
<keyword evidence="4 6" id="KW-0067">ATP-binding</keyword>
<dbReference type="STRING" id="1223545.GS4_07_01220"/>
<dbReference type="SUPFAM" id="SSF52440">
    <property type="entry name" value="PreATP-grasp domain"/>
    <property type="match status" value="1"/>
</dbReference>
<dbReference type="InterPro" id="IPR011761">
    <property type="entry name" value="ATP-grasp"/>
</dbReference>
<dbReference type="Pfam" id="PF02786">
    <property type="entry name" value="CPSase_L_D2"/>
    <property type="match status" value="1"/>
</dbReference>
<dbReference type="InterPro" id="IPR011764">
    <property type="entry name" value="Biotin_carboxylation_dom"/>
</dbReference>
<dbReference type="PROSITE" id="PS50975">
    <property type="entry name" value="ATP_GRASP"/>
    <property type="match status" value="1"/>
</dbReference>
<proteinExistence type="predicted"/>
<dbReference type="InterPro" id="IPR005479">
    <property type="entry name" value="CPAse_ATP-bd"/>
</dbReference>
<dbReference type="InterPro" id="IPR011054">
    <property type="entry name" value="Rudment_hybrid_motif"/>
</dbReference>
<dbReference type="GO" id="GO:0046872">
    <property type="term" value="F:metal ion binding"/>
    <property type="evidence" value="ECO:0007669"/>
    <property type="project" value="InterPro"/>
</dbReference>
<dbReference type="AlphaFoldDB" id="M0QFP7"/>
<evidence type="ECO:0000256" key="4">
    <source>
        <dbReference type="ARBA" id="ARBA00022840"/>
    </source>
</evidence>
<dbReference type="GO" id="GO:0005524">
    <property type="term" value="F:ATP binding"/>
    <property type="evidence" value="ECO:0007669"/>
    <property type="project" value="UniProtKB-UniRule"/>
</dbReference>
<evidence type="ECO:0000259" key="8">
    <source>
        <dbReference type="PROSITE" id="PS50979"/>
    </source>
</evidence>
<evidence type="ECO:0000256" key="1">
    <source>
        <dbReference type="ARBA" id="ARBA00013263"/>
    </source>
</evidence>
<evidence type="ECO:0000259" key="7">
    <source>
        <dbReference type="PROSITE" id="PS50975"/>
    </source>
</evidence>
<evidence type="ECO:0000313" key="9">
    <source>
        <dbReference type="EMBL" id="GAC67373.1"/>
    </source>
</evidence>
<gene>
    <name evidence="9" type="ORF">GS4_07_01220</name>
</gene>
<protein>
    <recommendedName>
        <fullName evidence="1">biotin carboxylase</fullName>
        <ecNumber evidence="1">6.3.4.14</ecNumber>
    </recommendedName>
</protein>
<dbReference type="SUPFAM" id="SSF56059">
    <property type="entry name" value="Glutathione synthetase ATP-binding domain-like"/>
    <property type="match status" value="1"/>
</dbReference>
<dbReference type="InterPro" id="IPR050856">
    <property type="entry name" value="Biotin_carboxylase_complex"/>
</dbReference>
<keyword evidence="10" id="KW-1185">Reference proteome</keyword>
<name>M0QFP7_9ACTN</name>
<dbReference type="SMART" id="SM00878">
    <property type="entry name" value="Biotin_carb_C"/>
    <property type="match status" value="1"/>
</dbReference>
<keyword evidence="5" id="KW-0092">Biotin</keyword>
<dbReference type="InterPro" id="IPR016185">
    <property type="entry name" value="PreATP-grasp_dom_sf"/>
</dbReference>
<evidence type="ECO:0000256" key="5">
    <source>
        <dbReference type="ARBA" id="ARBA00023267"/>
    </source>
</evidence>
<evidence type="ECO:0000313" key="10">
    <source>
        <dbReference type="Proteomes" id="UP000011666"/>
    </source>
</evidence>
<dbReference type="eggNOG" id="COG0439">
    <property type="taxonomic scope" value="Bacteria"/>
</dbReference>
<feature type="domain" description="ATP-grasp" evidence="7">
    <location>
        <begin position="142"/>
        <end position="339"/>
    </location>
</feature>
<comment type="caution">
    <text evidence="9">The sequence shown here is derived from an EMBL/GenBank/DDBJ whole genome shotgun (WGS) entry which is preliminary data.</text>
</comment>
<dbReference type="Pfam" id="PF02785">
    <property type="entry name" value="Biotin_carb_C"/>
    <property type="match status" value="1"/>
</dbReference>
<dbReference type="Pfam" id="PF00289">
    <property type="entry name" value="Biotin_carb_N"/>
    <property type="match status" value="1"/>
</dbReference>
<dbReference type="GO" id="GO:0004075">
    <property type="term" value="F:biotin carboxylase activity"/>
    <property type="evidence" value="ECO:0007669"/>
    <property type="project" value="UniProtKB-EC"/>
</dbReference>
<evidence type="ECO:0000256" key="6">
    <source>
        <dbReference type="PROSITE-ProRule" id="PRU00409"/>
    </source>
</evidence>
<dbReference type="InterPro" id="IPR005481">
    <property type="entry name" value="BC-like_N"/>
</dbReference>
<accession>M0QFP7</accession>
<dbReference type="PROSITE" id="PS50979">
    <property type="entry name" value="BC"/>
    <property type="match status" value="1"/>
</dbReference>
<reference evidence="9 10" key="1">
    <citation type="submission" date="2013-01" db="EMBL/GenBank/DDBJ databases">
        <title>Whole genome shotgun sequence of Gordonia soli NBRC 108243.</title>
        <authorList>
            <person name="Isaki-Nakamura S."/>
            <person name="Hosoyama A."/>
            <person name="Tsuchikane K."/>
            <person name="Ando Y."/>
            <person name="Baba S."/>
            <person name="Ohji S."/>
            <person name="Hamada M."/>
            <person name="Tamura T."/>
            <person name="Yamazoe A."/>
            <person name="Yamazaki S."/>
            <person name="Fujita N."/>
        </authorList>
    </citation>
    <scope>NUCLEOTIDE SEQUENCE [LARGE SCALE GENOMIC DNA]</scope>
    <source>
        <strain evidence="9 10">NBRC 108243</strain>
    </source>
</reference>
<dbReference type="PANTHER" id="PTHR18866:SF33">
    <property type="entry name" value="METHYLCROTONOYL-COA CARBOXYLASE SUBUNIT ALPHA, MITOCHONDRIAL-RELATED"/>
    <property type="match status" value="1"/>
</dbReference>
<keyword evidence="2" id="KW-0436">Ligase</keyword>
<keyword evidence="3 6" id="KW-0547">Nucleotide-binding</keyword>
<dbReference type="InterPro" id="IPR005482">
    <property type="entry name" value="Biotin_COase_C"/>
</dbReference>
<dbReference type="Gene3D" id="3.30.470.20">
    <property type="entry name" value="ATP-grasp fold, B domain"/>
    <property type="match status" value="1"/>
</dbReference>
<dbReference type="FunFam" id="3.40.50.20:FF:000010">
    <property type="entry name" value="Propionyl-CoA carboxylase subunit alpha"/>
    <property type="match status" value="1"/>
</dbReference>
<evidence type="ECO:0000256" key="3">
    <source>
        <dbReference type="ARBA" id="ARBA00022741"/>
    </source>
</evidence>